<reference evidence="1 2" key="1">
    <citation type="submission" date="2019-04" db="EMBL/GenBank/DDBJ databases">
        <title>Friends and foes A comparative genomics study of 23 Aspergillus species from section Flavi.</title>
        <authorList>
            <consortium name="DOE Joint Genome Institute"/>
            <person name="Kjaerbolling I."/>
            <person name="Vesth T."/>
            <person name="Frisvad J.C."/>
            <person name="Nybo J.L."/>
            <person name="Theobald S."/>
            <person name="Kildgaard S."/>
            <person name="Isbrandt T."/>
            <person name="Kuo A."/>
            <person name="Sato A."/>
            <person name="Lyhne E.K."/>
            <person name="Kogle M.E."/>
            <person name="Wiebenga A."/>
            <person name="Kun R.S."/>
            <person name="Lubbers R.J."/>
            <person name="Makela M.R."/>
            <person name="Barry K."/>
            <person name="Chovatia M."/>
            <person name="Clum A."/>
            <person name="Daum C."/>
            <person name="Haridas S."/>
            <person name="He G."/>
            <person name="LaButti K."/>
            <person name="Lipzen A."/>
            <person name="Mondo S."/>
            <person name="Riley R."/>
            <person name="Salamov A."/>
            <person name="Simmons B.A."/>
            <person name="Magnuson J.K."/>
            <person name="Henrissat B."/>
            <person name="Mortensen U.H."/>
            <person name="Larsen T.O."/>
            <person name="Devries R.P."/>
            <person name="Grigoriev I.V."/>
            <person name="Machida M."/>
            <person name="Baker S.E."/>
            <person name="Andersen M.R."/>
        </authorList>
    </citation>
    <scope>NUCLEOTIDE SEQUENCE [LARGE SCALE GENOMIC DNA]</scope>
    <source>
        <strain evidence="1 2">IBT 18842</strain>
    </source>
</reference>
<dbReference type="Proteomes" id="UP000325780">
    <property type="component" value="Unassembled WGS sequence"/>
</dbReference>
<keyword evidence="2" id="KW-1185">Reference proteome</keyword>
<dbReference type="OrthoDB" id="1046782at2759"/>
<dbReference type="EMBL" id="ML742253">
    <property type="protein sequence ID" value="KAE8146589.1"/>
    <property type="molecule type" value="Genomic_DNA"/>
</dbReference>
<evidence type="ECO:0000313" key="2">
    <source>
        <dbReference type="Proteomes" id="UP000325780"/>
    </source>
</evidence>
<proteinExistence type="predicted"/>
<gene>
    <name evidence="1" type="ORF">BDV25DRAFT_48398</name>
</gene>
<evidence type="ECO:0000313" key="1">
    <source>
        <dbReference type="EMBL" id="KAE8146589.1"/>
    </source>
</evidence>
<name>A0A5N6TKE6_ASPAV</name>
<protein>
    <recommendedName>
        <fullName evidence="3">MABP domain-containing protein</fullName>
    </recommendedName>
</protein>
<accession>A0A5N6TKE6</accession>
<dbReference type="AlphaFoldDB" id="A0A5N6TKE6"/>
<evidence type="ECO:0008006" key="3">
    <source>
        <dbReference type="Google" id="ProtNLM"/>
    </source>
</evidence>
<organism evidence="1 2">
    <name type="scientific">Aspergillus avenaceus</name>
    <dbReference type="NCBI Taxonomy" id="36643"/>
    <lineage>
        <taxon>Eukaryota</taxon>
        <taxon>Fungi</taxon>
        <taxon>Dikarya</taxon>
        <taxon>Ascomycota</taxon>
        <taxon>Pezizomycotina</taxon>
        <taxon>Eurotiomycetes</taxon>
        <taxon>Eurotiomycetidae</taxon>
        <taxon>Eurotiales</taxon>
        <taxon>Aspergillaceae</taxon>
        <taxon>Aspergillus</taxon>
        <taxon>Aspergillus subgen. Circumdati</taxon>
    </lineage>
</organism>
<sequence>MVWLKAIEVHYGDTPSSEPSDAIPVVDGNNGDINAGMKGKYVWLVPRYSDDPSSAPSSIRIIIQDDADHNRDDMAKGAGGKYRYIDLQYGEGEKIKRVSLLRRKDSVSYNTIHSLGFDGYSGDINSGRGGDYLYIVWKTH</sequence>